<dbReference type="InterPro" id="IPR012318">
    <property type="entry name" value="HTH_CRP"/>
</dbReference>
<dbReference type="Pfam" id="PF00027">
    <property type="entry name" value="cNMP_binding"/>
    <property type="match status" value="1"/>
</dbReference>
<gene>
    <name evidence="3" type="ORF">KQI42_11150</name>
</gene>
<comment type="caution">
    <text evidence="3">The sequence shown here is derived from an EMBL/GenBank/DDBJ whole genome shotgun (WGS) entry which is preliminary data.</text>
</comment>
<feature type="domain" description="HTH crp-type" evidence="2">
    <location>
        <begin position="150"/>
        <end position="218"/>
    </location>
</feature>
<dbReference type="InterPro" id="IPR000595">
    <property type="entry name" value="cNMP-bd_dom"/>
</dbReference>
<dbReference type="PROSITE" id="PS50042">
    <property type="entry name" value="CNMP_BINDING_3"/>
    <property type="match status" value="1"/>
</dbReference>
<protein>
    <submittedName>
        <fullName evidence="3">Crp/Fnr family transcriptional regulator</fullName>
    </submittedName>
</protein>
<name>A0ABS6E6M4_9FIRM</name>
<evidence type="ECO:0000313" key="3">
    <source>
        <dbReference type="EMBL" id="MBU5438571.1"/>
    </source>
</evidence>
<dbReference type="InterPro" id="IPR050397">
    <property type="entry name" value="Env_Response_Regulators"/>
</dbReference>
<organism evidence="3 4">
    <name type="scientific">Tissierella simiarum</name>
    <dbReference type="NCBI Taxonomy" id="2841534"/>
    <lineage>
        <taxon>Bacteria</taxon>
        <taxon>Bacillati</taxon>
        <taxon>Bacillota</taxon>
        <taxon>Tissierellia</taxon>
        <taxon>Tissierellales</taxon>
        <taxon>Tissierellaceae</taxon>
        <taxon>Tissierella</taxon>
    </lineage>
</organism>
<accession>A0ABS6E6M4</accession>
<feature type="domain" description="Cyclic nucleotide-binding" evidence="1">
    <location>
        <begin position="13"/>
        <end position="136"/>
    </location>
</feature>
<keyword evidence="4" id="KW-1185">Reference proteome</keyword>
<dbReference type="SMART" id="SM00100">
    <property type="entry name" value="cNMP"/>
    <property type="match status" value="1"/>
</dbReference>
<dbReference type="PANTHER" id="PTHR24567">
    <property type="entry name" value="CRP FAMILY TRANSCRIPTIONAL REGULATORY PROTEIN"/>
    <property type="match status" value="1"/>
</dbReference>
<evidence type="ECO:0000313" key="4">
    <source>
        <dbReference type="Proteomes" id="UP000749471"/>
    </source>
</evidence>
<evidence type="ECO:0000259" key="2">
    <source>
        <dbReference type="PROSITE" id="PS51063"/>
    </source>
</evidence>
<dbReference type="PROSITE" id="PS51063">
    <property type="entry name" value="HTH_CRP_2"/>
    <property type="match status" value="1"/>
</dbReference>
<dbReference type="RefSeq" id="WP_216519787.1">
    <property type="nucleotide sequence ID" value="NZ_JAHLPM010000009.1"/>
</dbReference>
<dbReference type="Proteomes" id="UP000749471">
    <property type="component" value="Unassembled WGS sequence"/>
</dbReference>
<dbReference type="CDD" id="cd00038">
    <property type="entry name" value="CAP_ED"/>
    <property type="match status" value="1"/>
</dbReference>
<reference evidence="3 4" key="1">
    <citation type="submission" date="2021-06" db="EMBL/GenBank/DDBJ databases">
        <authorList>
            <person name="Sun Q."/>
            <person name="Li D."/>
        </authorList>
    </citation>
    <scope>NUCLEOTIDE SEQUENCE [LARGE SCALE GENOMIC DNA]</scope>
    <source>
        <strain evidence="3 4">MSJ-40</strain>
    </source>
</reference>
<proteinExistence type="predicted"/>
<sequence length="226" mass="25984">MEKYLTSLSKCVLFKGLNKEEIKLLLSSVSYDISFYNKGDVVAIEEDECNDLGIILKGSVEIHKSFPSGKIVTINNFDEGNIFGEALVFSGRHIYPATIISSNNTEIMYIHKKNIINMMRLNDDVLNNFVSVLSNRILMLNERITNLSYDTVRKKIANLLLNEYKKQKSLFLTFPYSRKKMAELLNIPRPSLSRELVNMKDEGIIDFDKNLIKIVDIDYIENCLLE</sequence>
<evidence type="ECO:0000259" key="1">
    <source>
        <dbReference type="PROSITE" id="PS50042"/>
    </source>
</evidence>
<dbReference type="Pfam" id="PF13545">
    <property type="entry name" value="HTH_Crp_2"/>
    <property type="match status" value="1"/>
</dbReference>
<dbReference type="EMBL" id="JAHLPM010000009">
    <property type="protein sequence ID" value="MBU5438571.1"/>
    <property type="molecule type" value="Genomic_DNA"/>
</dbReference>
<dbReference type="PANTHER" id="PTHR24567:SF58">
    <property type="entry name" value="CYCLIC AMP-BINDING REGULATORY PROTEIN"/>
    <property type="match status" value="1"/>
</dbReference>